<evidence type="ECO:0000256" key="1">
    <source>
        <dbReference type="SAM" id="Coils"/>
    </source>
</evidence>
<dbReference type="KEGG" id="vg:64766705"/>
<keyword evidence="1" id="KW-0175">Coiled coil</keyword>
<evidence type="ECO:0000313" key="3">
    <source>
        <dbReference type="Proteomes" id="UP000503093"/>
    </source>
</evidence>
<organism evidence="2 3">
    <name type="scientific">Gordonia phage Skog</name>
    <dbReference type="NCBI Taxonomy" id="2704033"/>
    <lineage>
        <taxon>Viruses</taxon>
        <taxon>Duplodnaviria</taxon>
        <taxon>Heunggongvirae</taxon>
        <taxon>Uroviricota</taxon>
        <taxon>Caudoviricetes</taxon>
        <taxon>Skogvirus</taxon>
        <taxon>Skogvirus Skog</taxon>
    </lineage>
</organism>
<dbReference type="GeneID" id="64766705"/>
<dbReference type="EMBL" id="MN908687">
    <property type="protein sequence ID" value="QIG58375.1"/>
    <property type="molecule type" value="Genomic_DNA"/>
</dbReference>
<evidence type="ECO:0000313" key="2">
    <source>
        <dbReference type="EMBL" id="QIG58375.1"/>
    </source>
</evidence>
<name>A0A6G6XKJ5_9CAUD</name>
<gene>
    <name evidence="2" type="primary">224</name>
    <name evidence="2" type="ORF">SEA_SKOG_223</name>
</gene>
<protein>
    <recommendedName>
        <fullName evidence="4">DUF932 domain-containing protein</fullName>
    </recommendedName>
</protein>
<dbReference type="RefSeq" id="YP_010059473.1">
    <property type="nucleotide sequence ID" value="NC_054725.1"/>
</dbReference>
<evidence type="ECO:0008006" key="4">
    <source>
        <dbReference type="Google" id="ProtNLM"/>
    </source>
</evidence>
<reference evidence="2 3" key="1">
    <citation type="submission" date="2020-01" db="EMBL/GenBank/DDBJ databases">
        <authorList>
            <person name="Alvaro L.E."/>
            <person name="Baker K.N."/>
            <person name="Baxter I.S."/>
            <person name="Brown M.R."/>
            <person name="Driscoll K.D."/>
            <person name="Elrubaie J.M."/>
            <person name="Feith S.L."/>
            <person name="Indihar D.F."/>
            <person name="Knoch V.T."/>
            <person name="Koirtyohann K.M."/>
            <person name="Kratz M.A."/>
            <person name="Lear A.H."/>
            <person name="Lindblom K.E."/>
            <person name="Marcus E.R."/>
            <person name="Murphy M.E."/>
            <person name="Sensor R."/>
            <person name="Sherman S.J."/>
            <person name="Swift V.R."/>
            <person name="White K.E."/>
            <person name="Wills S.J."/>
            <person name="Gatt S.M."/>
            <person name="Lohbauer S.A."/>
            <person name="Power T.R."/>
            <person name="Rosales K.A."/>
            <person name="Sisson B.M."/>
            <person name="Isern S."/>
            <person name="Michael S.F."/>
            <person name="Sunnen C.N."/>
            <person name="Garlena R.A."/>
            <person name="Russell D.A."/>
            <person name="Pope W.H."/>
            <person name="Jacobs-Sera D."/>
            <person name="Hatfull G.F."/>
        </authorList>
    </citation>
    <scope>NUCLEOTIDE SEQUENCE [LARGE SCALE GENOMIC DNA]</scope>
</reference>
<sequence length="335" mass="37041">MLVSELREKVLAGREESQVTTNLGNLQIDDEASTLKLVDTGREFQFDALVEGALAKYLNVNKSYLAKCPPELKAHNLNFWLQNKPEAPGSIEILGDALVSIHKPGLPILPLNSVVEILTRTMNPDFEVVTLVRDDRNFRCDIVTDHQVMVPGDDRIEGRPAEGDITKGGIRVIAHPTQLKAPVISTYLHRLWCTNGSTTPELQDTIKLKGNTVETLLEEMEEAAQEVLSGLDAALAQYANMANIAVPGSPTRFAYQLGREYNLGQRVMDRIVERVSALPDDSSMYDVQQVFTQLANGNVSEKVTRVLQQVGGAMALDTEHVTHRCNACERLLPED</sequence>
<accession>A0A6G6XKJ5</accession>
<proteinExistence type="predicted"/>
<dbReference type="Proteomes" id="UP000503093">
    <property type="component" value="Segment"/>
</dbReference>
<feature type="coiled-coil region" evidence="1">
    <location>
        <begin position="206"/>
        <end position="237"/>
    </location>
</feature>
<keyword evidence="3" id="KW-1185">Reference proteome</keyword>